<dbReference type="Pfam" id="PF02627">
    <property type="entry name" value="CMD"/>
    <property type="match status" value="1"/>
</dbReference>
<reference evidence="4" key="1">
    <citation type="submission" date="2016-10" db="EMBL/GenBank/DDBJ databases">
        <authorList>
            <person name="Varghese N."/>
            <person name="Submissions S."/>
        </authorList>
    </citation>
    <scope>NUCLEOTIDE SEQUENCE [LARGE SCALE GENOMIC DNA]</scope>
    <source>
        <strain evidence="4">CGMCC 4.3516</strain>
    </source>
</reference>
<dbReference type="SUPFAM" id="SSF69118">
    <property type="entry name" value="AhpD-like"/>
    <property type="match status" value="1"/>
</dbReference>
<keyword evidence="1" id="KW-0472">Membrane</keyword>
<gene>
    <name evidence="3" type="ORF">SAMN05216270_12363</name>
</gene>
<sequence length="156" mass="16861">MSTYPRFDNPVQHLPVVGEIAAAVNKANAEGVLPKALVSLVQLRVGQILGSSYFTARQLLDAEDTPERLGAVATWRTSPYFTDAERAALALTEAVHTPNPSGERVSDELFDEAAKHFSDKELVVLTAVLGQIGFFIPLALIGNPKVGVSFAEQWTK</sequence>
<keyword evidence="1" id="KW-1133">Transmembrane helix</keyword>
<keyword evidence="1" id="KW-0812">Transmembrane</keyword>
<feature type="transmembrane region" description="Helical" evidence="1">
    <location>
        <begin position="122"/>
        <end position="141"/>
    </location>
</feature>
<accession>A0A1G7D8E6</accession>
<proteinExistence type="predicted"/>
<protein>
    <submittedName>
        <fullName evidence="3">Carboxymuconolactone decarboxylase family protein</fullName>
    </submittedName>
</protein>
<organism evidence="3 4">
    <name type="scientific">Glycomyces harbinensis</name>
    <dbReference type="NCBI Taxonomy" id="58114"/>
    <lineage>
        <taxon>Bacteria</taxon>
        <taxon>Bacillati</taxon>
        <taxon>Actinomycetota</taxon>
        <taxon>Actinomycetes</taxon>
        <taxon>Glycomycetales</taxon>
        <taxon>Glycomycetaceae</taxon>
        <taxon>Glycomyces</taxon>
    </lineage>
</organism>
<dbReference type="InterPro" id="IPR029032">
    <property type="entry name" value="AhpD-like"/>
</dbReference>
<dbReference type="OrthoDB" id="4543687at2"/>
<dbReference type="RefSeq" id="WP_091040426.1">
    <property type="nucleotide sequence ID" value="NZ_FNAD01000023.1"/>
</dbReference>
<evidence type="ECO:0000313" key="3">
    <source>
        <dbReference type="EMBL" id="SDE47793.1"/>
    </source>
</evidence>
<dbReference type="InterPro" id="IPR003779">
    <property type="entry name" value="CMD-like"/>
</dbReference>
<evidence type="ECO:0000259" key="2">
    <source>
        <dbReference type="Pfam" id="PF02627"/>
    </source>
</evidence>
<keyword evidence="4" id="KW-1185">Reference proteome</keyword>
<dbReference type="Gene3D" id="1.20.1290.10">
    <property type="entry name" value="AhpD-like"/>
    <property type="match status" value="1"/>
</dbReference>
<name>A0A1G7D8E6_9ACTN</name>
<dbReference type="PANTHER" id="PTHR34846:SF10">
    <property type="entry name" value="CYTOPLASMIC PROTEIN"/>
    <property type="match status" value="1"/>
</dbReference>
<evidence type="ECO:0000313" key="4">
    <source>
        <dbReference type="Proteomes" id="UP000198949"/>
    </source>
</evidence>
<feature type="domain" description="Carboxymuconolactone decarboxylase-like" evidence="2">
    <location>
        <begin position="25"/>
        <end position="93"/>
    </location>
</feature>
<dbReference type="Proteomes" id="UP000198949">
    <property type="component" value="Unassembled WGS sequence"/>
</dbReference>
<dbReference type="EMBL" id="FNAD01000023">
    <property type="protein sequence ID" value="SDE47793.1"/>
    <property type="molecule type" value="Genomic_DNA"/>
</dbReference>
<dbReference type="PANTHER" id="PTHR34846">
    <property type="entry name" value="4-CARBOXYMUCONOLACTONE DECARBOXYLASE FAMILY PROTEIN (AFU_ORTHOLOGUE AFUA_6G11590)"/>
    <property type="match status" value="1"/>
</dbReference>
<dbReference type="GO" id="GO:0051920">
    <property type="term" value="F:peroxiredoxin activity"/>
    <property type="evidence" value="ECO:0007669"/>
    <property type="project" value="InterPro"/>
</dbReference>
<evidence type="ECO:0000256" key="1">
    <source>
        <dbReference type="SAM" id="Phobius"/>
    </source>
</evidence>
<dbReference type="AlphaFoldDB" id="A0A1G7D8E6"/>